<dbReference type="WormBase" id="C06H5.8a">
    <property type="protein sequence ID" value="CE40014"/>
    <property type="gene ID" value="WBGene00044795"/>
</dbReference>
<dbReference type="EMBL" id="BX284605">
    <property type="protein sequence ID" value="CAJ90510.1"/>
    <property type="molecule type" value="Genomic_DNA"/>
</dbReference>
<dbReference type="InParanoid" id="G5EEQ2"/>
<keyword evidence="2" id="KW-1185">Reference proteome</keyword>
<proteinExistence type="predicted"/>
<dbReference type="CTD" id="4363090"/>
<dbReference type="AGR" id="WB:WBGene00044795"/>
<reference evidence="1 2" key="1">
    <citation type="journal article" date="1998" name="Science">
        <title>Genome sequence of the nematode C. elegans: a platform for investigating biology.</title>
        <authorList>
            <consortium name="The C. elegans sequencing consortium"/>
            <person name="Sulson J.E."/>
            <person name="Waterston R."/>
        </authorList>
    </citation>
    <scope>NUCLEOTIDE SEQUENCE [LARGE SCALE GENOMIC DNA]</scope>
    <source>
        <strain evidence="1 2">Bristol N2</strain>
    </source>
</reference>
<dbReference type="OrthoDB" id="5872857at2759"/>
<evidence type="ECO:0000313" key="1">
    <source>
        <dbReference type="EMBL" id="CAJ90510.1"/>
    </source>
</evidence>
<evidence type="ECO:0000313" key="2">
    <source>
        <dbReference type="Proteomes" id="UP000001940"/>
    </source>
</evidence>
<sequence>MNIYHEDANPQGIYISYAQRFLQVGKLINASFPVPYLPLINDEESGALKGLLKWVLTTEREIFTASHNPEEYKKLVEMTMAGAEQVRDEMKATGMGYGIVRPGDPSYWLGQLLSHLMKLSRHSADVAFADKILYVTCGMMNLPGPLYVPRAVIDQSPRGKTAEMREYTCFQLLRRIFPCPWADGRLYITAELILFGNNLEQAIWLSARNTQEYLDCLDNTKTHIQGILRAENDELTGRMPEFPITEPFLMHTSDHGEPQEEFA</sequence>
<evidence type="ECO:0000313" key="3">
    <source>
        <dbReference type="WormBase" id="C06H5.8a"/>
    </source>
</evidence>
<dbReference type="KEGG" id="cel:CELE_C06H5.8"/>
<dbReference type="ExpressionAtlas" id="G5EEQ2">
    <property type="expression patterns" value="baseline"/>
</dbReference>
<dbReference type="HOGENOM" id="CLU_078061_0_0_1"/>
<name>G5EEQ2_CAEEL</name>
<dbReference type="PaxDb" id="6239-C06H5.8a"/>
<accession>G5EEQ2</accession>
<protein>
    <submittedName>
        <fullName evidence="1">Cucumopine_C domain-containing protein</fullName>
    </submittedName>
</protein>
<gene>
    <name evidence="1 3" type="ORF">C06H5.8</name>
    <name evidence="1" type="ORF">CELE_C06H5.8</name>
</gene>
<dbReference type="SMR" id="G5EEQ2"/>
<dbReference type="FunCoup" id="G5EEQ2">
    <property type="interactions" value="823"/>
</dbReference>
<dbReference type="AlphaFoldDB" id="G5EEQ2"/>
<dbReference type="eggNOG" id="ENOG502THUC">
    <property type="taxonomic scope" value="Eukaryota"/>
</dbReference>
<dbReference type="Proteomes" id="UP000001940">
    <property type="component" value="Chromosome V"/>
</dbReference>
<dbReference type="RefSeq" id="NP_001256760.1">
    <property type="nucleotide sequence ID" value="NM_001269831.3"/>
</dbReference>
<dbReference type="OMA" id="LYVTCGM"/>
<dbReference type="GeneID" id="4363090"/>
<dbReference type="Bgee" id="WBGene00044795">
    <property type="expression patterns" value="Expressed in adult organism and 2 other cell types or tissues"/>
</dbReference>
<organism evidence="1 2">
    <name type="scientific">Caenorhabditis elegans</name>
    <dbReference type="NCBI Taxonomy" id="6239"/>
    <lineage>
        <taxon>Eukaryota</taxon>
        <taxon>Metazoa</taxon>
        <taxon>Ecdysozoa</taxon>
        <taxon>Nematoda</taxon>
        <taxon>Chromadorea</taxon>
        <taxon>Rhabditida</taxon>
        <taxon>Rhabditina</taxon>
        <taxon>Rhabditomorpha</taxon>
        <taxon>Rhabditoidea</taxon>
        <taxon>Rhabditidae</taxon>
        <taxon>Peloderinae</taxon>
        <taxon>Caenorhabditis</taxon>
    </lineage>
</organism>